<dbReference type="Proteomes" id="UP001153269">
    <property type="component" value="Unassembled WGS sequence"/>
</dbReference>
<evidence type="ECO:0000313" key="2">
    <source>
        <dbReference type="Proteomes" id="UP001153269"/>
    </source>
</evidence>
<comment type="caution">
    <text evidence="1">The sequence shown here is derived from an EMBL/GenBank/DDBJ whole genome shotgun (WGS) entry which is preliminary data.</text>
</comment>
<protein>
    <submittedName>
        <fullName evidence="1">Uncharacterized protein</fullName>
    </submittedName>
</protein>
<sequence>MMKPRTKLTGTHRRSMVRADSGAQWRSVARRTCFWGTATLGNRVRIVSYPVLLTAGETAGADGSRWRQSSGSAQKRCVRKTRKEALAVRTRPIAPWSKDAQELRSPHTRWSSWGRGSAADVLHPVRLSCPSEPRAHRGLWTSGVCLLHVHVLLSPRLPAHYTVPLLRVHDQLRIFGSARREVGGEGGAPSCH</sequence>
<evidence type="ECO:0000313" key="1">
    <source>
        <dbReference type="EMBL" id="CAB1440227.1"/>
    </source>
</evidence>
<name>A0A9N7V162_PLEPL</name>
<proteinExistence type="predicted"/>
<gene>
    <name evidence="1" type="ORF">PLEPLA_LOCUS27993</name>
</gene>
<accession>A0A9N7V162</accession>
<reference evidence="1" key="1">
    <citation type="submission" date="2020-03" db="EMBL/GenBank/DDBJ databases">
        <authorList>
            <person name="Weist P."/>
        </authorList>
    </citation>
    <scope>NUCLEOTIDE SEQUENCE</scope>
</reference>
<dbReference type="AlphaFoldDB" id="A0A9N7V162"/>
<organism evidence="1 2">
    <name type="scientific">Pleuronectes platessa</name>
    <name type="common">European plaice</name>
    <dbReference type="NCBI Taxonomy" id="8262"/>
    <lineage>
        <taxon>Eukaryota</taxon>
        <taxon>Metazoa</taxon>
        <taxon>Chordata</taxon>
        <taxon>Craniata</taxon>
        <taxon>Vertebrata</taxon>
        <taxon>Euteleostomi</taxon>
        <taxon>Actinopterygii</taxon>
        <taxon>Neopterygii</taxon>
        <taxon>Teleostei</taxon>
        <taxon>Neoteleostei</taxon>
        <taxon>Acanthomorphata</taxon>
        <taxon>Carangaria</taxon>
        <taxon>Pleuronectiformes</taxon>
        <taxon>Pleuronectoidei</taxon>
        <taxon>Pleuronectidae</taxon>
        <taxon>Pleuronectes</taxon>
    </lineage>
</organism>
<keyword evidence="2" id="KW-1185">Reference proteome</keyword>
<dbReference type="EMBL" id="CADEAL010002413">
    <property type="protein sequence ID" value="CAB1440227.1"/>
    <property type="molecule type" value="Genomic_DNA"/>
</dbReference>